<keyword evidence="2" id="KW-0472">Membrane</keyword>
<reference evidence="4 5" key="1">
    <citation type="submission" date="2024-02" db="EMBL/GenBank/DDBJ databases">
        <authorList>
            <person name="Chen Y."/>
            <person name="Shah S."/>
            <person name="Dougan E. K."/>
            <person name="Thang M."/>
            <person name="Chan C."/>
        </authorList>
    </citation>
    <scope>NUCLEOTIDE SEQUENCE [LARGE SCALE GENOMIC DNA]</scope>
</reference>
<keyword evidence="2" id="KW-1133">Transmembrane helix</keyword>
<evidence type="ECO:0000256" key="2">
    <source>
        <dbReference type="SAM" id="Phobius"/>
    </source>
</evidence>
<dbReference type="InterPro" id="IPR012317">
    <property type="entry name" value="Poly(ADP-ribose)pol_cat_dom"/>
</dbReference>
<evidence type="ECO:0000256" key="1">
    <source>
        <dbReference type="SAM" id="MobiDB-lite"/>
    </source>
</evidence>
<dbReference type="Gene3D" id="3.90.228.10">
    <property type="match status" value="1"/>
</dbReference>
<protein>
    <recommendedName>
        <fullName evidence="3">PARP catalytic domain-containing protein</fullName>
    </recommendedName>
</protein>
<feature type="region of interest" description="Disordered" evidence="1">
    <location>
        <begin position="975"/>
        <end position="1000"/>
    </location>
</feature>
<sequence>MALREAARVGGEEASYFEHFTEAKQKLSNLRAKRLQQQSLDVIRGDGKDLESVMAVISVALRRSDWDREWDQIWLEVLQEGRAQVKKMVDDAKSKGDHPKVAKIYRLAEKHGLRVIAAHTVAVWEDLIQSSRQDAKTLAKLCSAAYDEGAACKQFLADAEEAVLALAKELEEQWDKSKAQSCSESFAELVQELSADANLSRLFEEVQSAGYRASERERGLREKAEAVLQQKAGLMSHEDSELSMEHLQEVLEALKDSQDWQWQKNIHHATELLQKQVKACFKNRGMMDAQPMLLDLMEAAKTHQVTDQLTPLLEKALRGHLEKGGSRTKPQKETDAVKLLQISLCAEKLQLSDVRVKAIEEMKRSVEAMKNKGADGLTELRTFQDEAQRLDALAAVELATESLAQVEEPVERLGRRKSSKMSELFRIVPTLALIGALVIAVAVAAAKAASAAAKQAAAQAIAMAQNTNLAALQAEQAQANLEKYVYGVPVSSIPPSVSPMPPAAIHPYPMKVEAARGPCEFKGRINSWNAIWPKSLDWTHFQHLRRKGAFFLTGPPPLQQRLAAAFGKEVTATTLAPQREGQPLRYVPNSMVLANSIAMQEWLQRIPVAEREVLKRYLGLDLATAALLLRTSGARGNGSQPEVDWIHSLPSSWPFIGLLTTAQKTILQGTKAERPIEANEELLKLLQGMHLEGRTLSATDAEWILGFYLHHNVEGHFVPGLLDGLLRHWDLHRCSPLARDVAATGRLPGWAVLAGKGMKTGEEVFLCSEQPNGQLWAMYGIIYPENPHGAALTQGTISDSLLDAMLQQAQLTCRRSEVRTLLLRSGDLLSASNLRCASVLWLGGGEAAFHALQAGYFDSWPRPPGATFAVWREAEGRLYRQLVKECNSSKMVLSTVDAATLEEVKQDRSQVSKSALLVREMELQLFQHCIDWSSRRLDVLEKKERKNEKTEKKERKENCAAEGFVSPVSVDLLRHRKKGRSRSRTSDALGPSASWRGERKKKEDFQAKLVAEEGKDIFGADPELTVQLVATAEQSGWQEQKNRAVELVQRRLLESARASKASSDEAISGVRFLARAFSEAEKAKCSVEASLKDALNQLEGSGDELVPLVRVIAWCQDLKWLLKSAQKKLNEWLKKWDAGPEHAPKDAEKAAEEAQKLDAKEIGEKIQAKLNADAIFKAATDAPADAEKALKAYEQSAKRSENLRKQALKMLTRTLEEAKQSGDEKQLTLLRDQKHQKTVSDQAGHLLSLMSQLPTRLAAGDWPGVCGLAASAQKEGYSALAKQARQHLRDRVDELTTKTESAEGPMLDLYKAAKKDGLDELAELLVQKLGSALPASWAAVKGTSLSVRKELISDEEVIKRMQEMVDHTFKTWGGTAKTRDRRKKLVTSIKVEEVIHVENPDNYLRYAMRREKVRQELQSKPMTGTELDDANPIKTKQVSLKGLSFHPDEPIDEKLQEVWLWHGTGKEGAAGITDTDFDMGRAGSAAGTMFGRGLYFAESCMKSDEYTKADERDWYPLILCRVTCGRLFYCDWKSPSDHKEKLEDACHHEGFHCVLGDREKVRGTYREFIVFDNDQVYPEYIVWYSR</sequence>
<evidence type="ECO:0000313" key="5">
    <source>
        <dbReference type="Proteomes" id="UP001642484"/>
    </source>
</evidence>
<dbReference type="SUPFAM" id="SSF56399">
    <property type="entry name" value="ADP-ribosylation"/>
    <property type="match status" value="1"/>
</dbReference>
<dbReference type="PANTHER" id="PTHR45740">
    <property type="entry name" value="POLY [ADP-RIBOSE] POLYMERASE"/>
    <property type="match status" value="1"/>
</dbReference>
<organism evidence="4 5">
    <name type="scientific">Durusdinium trenchii</name>
    <dbReference type="NCBI Taxonomy" id="1381693"/>
    <lineage>
        <taxon>Eukaryota</taxon>
        <taxon>Sar</taxon>
        <taxon>Alveolata</taxon>
        <taxon>Dinophyceae</taxon>
        <taxon>Suessiales</taxon>
        <taxon>Symbiodiniaceae</taxon>
        <taxon>Durusdinium</taxon>
    </lineage>
</organism>
<keyword evidence="2" id="KW-0812">Transmembrane</keyword>
<name>A0ABP0QJH1_9DINO</name>
<feature type="domain" description="PARP catalytic" evidence="3">
    <location>
        <begin position="1390"/>
        <end position="1584"/>
    </location>
</feature>
<dbReference type="EMBL" id="CAXAMN010024473">
    <property type="protein sequence ID" value="CAK9087127.1"/>
    <property type="molecule type" value="Genomic_DNA"/>
</dbReference>
<evidence type="ECO:0000259" key="3">
    <source>
        <dbReference type="Pfam" id="PF00644"/>
    </source>
</evidence>
<feature type="transmembrane region" description="Helical" evidence="2">
    <location>
        <begin position="424"/>
        <end position="446"/>
    </location>
</feature>
<proteinExistence type="predicted"/>
<dbReference type="InterPro" id="IPR051712">
    <property type="entry name" value="ARTD-AVP"/>
</dbReference>
<dbReference type="PANTHER" id="PTHR45740:SF2">
    <property type="entry name" value="POLY [ADP-RIBOSE] POLYMERASE"/>
    <property type="match status" value="1"/>
</dbReference>
<gene>
    <name evidence="4" type="ORF">CCMP2556_LOCUS42157</name>
</gene>
<evidence type="ECO:0000313" key="4">
    <source>
        <dbReference type="EMBL" id="CAK9087127.1"/>
    </source>
</evidence>
<comment type="caution">
    <text evidence="4">The sequence shown here is derived from an EMBL/GenBank/DDBJ whole genome shotgun (WGS) entry which is preliminary data.</text>
</comment>
<keyword evidence="5" id="KW-1185">Reference proteome</keyword>
<accession>A0ABP0QJH1</accession>
<dbReference type="Pfam" id="PF00644">
    <property type="entry name" value="PARP"/>
    <property type="match status" value="1"/>
</dbReference>
<dbReference type="Proteomes" id="UP001642484">
    <property type="component" value="Unassembled WGS sequence"/>
</dbReference>